<accession>A0A0B7ILC7</accession>
<sequence length="50" mass="5904">MALVAKSRQYRWFELIYKSVNDIQANEFHVATSIDGRQSQEFLEQTKKTP</sequence>
<organism evidence="1 2">
    <name type="scientific">Capnocytophaga canimorsus</name>
    <dbReference type="NCBI Taxonomy" id="28188"/>
    <lineage>
        <taxon>Bacteria</taxon>
        <taxon>Pseudomonadati</taxon>
        <taxon>Bacteroidota</taxon>
        <taxon>Flavobacteriia</taxon>
        <taxon>Flavobacteriales</taxon>
        <taxon>Flavobacteriaceae</taxon>
        <taxon>Capnocytophaga</taxon>
    </lineage>
</organism>
<dbReference type="EMBL" id="CDOK01000136">
    <property type="protein sequence ID" value="CEN50788.1"/>
    <property type="molecule type" value="Genomic_DNA"/>
</dbReference>
<dbReference type="Proteomes" id="UP000039370">
    <property type="component" value="Unassembled WGS sequence"/>
</dbReference>
<proteinExistence type="predicted"/>
<evidence type="ECO:0000313" key="2">
    <source>
        <dbReference type="Proteomes" id="UP000039370"/>
    </source>
</evidence>
<name>A0A0B7ILC7_9FLAO</name>
<evidence type="ECO:0000313" key="1">
    <source>
        <dbReference type="EMBL" id="CEN50788.1"/>
    </source>
</evidence>
<gene>
    <name evidence="1" type="ORF">CCAN11_2200014</name>
</gene>
<reference evidence="2" key="1">
    <citation type="submission" date="2015-01" db="EMBL/GenBank/DDBJ databases">
        <authorList>
            <person name="MANFREDI Pablo"/>
        </authorList>
    </citation>
    <scope>NUCLEOTIDE SEQUENCE [LARGE SCALE GENOMIC DNA]</scope>
    <source>
        <strain evidence="2">Cc11</strain>
    </source>
</reference>
<dbReference type="AlphaFoldDB" id="A0A0B7ILC7"/>
<protein>
    <submittedName>
        <fullName evidence="1">Uncharacterized protein</fullName>
    </submittedName>
</protein>